<reference evidence="1 2" key="1">
    <citation type="submission" date="2020-09" db="EMBL/GenBank/DDBJ databases">
        <title>De no assembly of potato wild relative species, Solanum commersonii.</title>
        <authorList>
            <person name="Cho K."/>
        </authorList>
    </citation>
    <scope>NUCLEOTIDE SEQUENCE [LARGE SCALE GENOMIC DNA]</scope>
    <source>
        <strain evidence="1">LZ3.2</strain>
        <tissue evidence="1">Leaf</tissue>
    </source>
</reference>
<name>A0A9J5WCB7_SOLCO</name>
<gene>
    <name evidence="1" type="ORF">H5410_062931</name>
</gene>
<dbReference type="SMART" id="SM00205">
    <property type="entry name" value="THN"/>
    <property type="match status" value="1"/>
</dbReference>
<dbReference type="InterPro" id="IPR037176">
    <property type="entry name" value="Osmotin/thaumatin-like_sf"/>
</dbReference>
<dbReference type="PANTHER" id="PTHR31048">
    <property type="entry name" value="OS03G0233200 PROTEIN"/>
    <property type="match status" value="1"/>
</dbReference>
<dbReference type="AlphaFoldDB" id="A0A9J5WCB7"/>
<dbReference type="OrthoDB" id="1301577at2759"/>
<protein>
    <submittedName>
        <fullName evidence="1">Uncharacterized protein</fullName>
    </submittedName>
</protein>
<keyword evidence="2" id="KW-1185">Reference proteome</keyword>
<accession>A0A9J5WCB7</accession>
<evidence type="ECO:0000313" key="1">
    <source>
        <dbReference type="EMBL" id="KAG5573165.1"/>
    </source>
</evidence>
<dbReference type="SUPFAM" id="SSF49870">
    <property type="entry name" value="Osmotin, thaumatin-like protein"/>
    <property type="match status" value="1"/>
</dbReference>
<dbReference type="Proteomes" id="UP000824120">
    <property type="component" value="Chromosome 12"/>
</dbReference>
<proteinExistence type="predicted"/>
<comment type="caution">
    <text evidence="1">The sequence shown here is derived from an EMBL/GenBank/DDBJ whole genome shotgun (WGS) entry which is preliminary data.</text>
</comment>
<sequence>MSNGDCNGLLECQTFSSTPPNTLAEYALNQNNNKDFFDISLVEGFNIPMEFSPVSADECSVRIRCTADIIGQCPNELRTPGGCNNPCTVFKTNEYCCTSGNCGPTNYSRFFKDRCSTSYSYPRDDSTSTFTCPSGSGTNYRVVINMVEVAIYFHHGVNEYIDKLGFVGVQELIVLAPTGKYFEIIGDEGVRTLTSFISTDYKSIHLFATEDCELSVDVPDIVMHDGSFLLSPIVNEGTYCSESEDDTKNVELVVVKSDKRRLRYICVAEGCPFLLLISGDLTTPGVSVKTLVDHIECGTTYDNSLVDYSTIALYFKDKLQSDPKRQHRVFELNVSEAKCKRAKKEILESLEGSFVGSYNKLEGYATELRSCNPWSDIVIDLSKEALSNGKRKFLRMYICFKEMKLGFKSGLRPFIGLDGTFLKGKAKRQTKRTWTWFMQHLQHSLELQNGEELTFISDMQKQQGQYYLKHIRDIVQGILRQIDAKDEVKSSFTEEFEDQFQEIKEVDEEAGQDLIDKYPPKTWYKPTIEMLEDIRVKIMERLAAKEVVVRKWKDDGFSPKSELLFIEYLKISKVCKVSGSGDNGYEAMEHKKIIPKKEIDWYYSKEATLAVYKHKSQLVRGEPFWKFDHLHAIEPPELVKQIGRPKLMREKENNEVVKRQEVWKQTRKGKVMTCSNCGEQNHNARGCEKEKKLVGEKRQPRRCLVYEDEASEEVINCTVPQPT</sequence>
<organism evidence="1 2">
    <name type="scientific">Solanum commersonii</name>
    <name type="common">Commerson's wild potato</name>
    <name type="synonym">Commerson's nightshade</name>
    <dbReference type="NCBI Taxonomy" id="4109"/>
    <lineage>
        <taxon>Eukaryota</taxon>
        <taxon>Viridiplantae</taxon>
        <taxon>Streptophyta</taxon>
        <taxon>Embryophyta</taxon>
        <taxon>Tracheophyta</taxon>
        <taxon>Spermatophyta</taxon>
        <taxon>Magnoliopsida</taxon>
        <taxon>eudicotyledons</taxon>
        <taxon>Gunneridae</taxon>
        <taxon>Pentapetalae</taxon>
        <taxon>asterids</taxon>
        <taxon>lamiids</taxon>
        <taxon>Solanales</taxon>
        <taxon>Solanaceae</taxon>
        <taxon>Solanoideae</taxon>
        <taxon>Solaneae</taxon>
        <taxon>Solanum</taxon>
    </lineage>
</organism>
<dbReference type="InterPro" id="IPR001938">
    <property type="entry name" value="Thaumatin"/>
</dbReference>
<dbReference type="Pfam" id="PF00314">
    <property type="entry name" value="Thaumatin"/>
    <property type="match status" value="1"/>
</dbReference>
<dbReference type="EMBL" id="JACXVP010000012">
    <property type="protein sequence ID" value="KAG5573165.1"/>
    <property type="molecule type" value="Genomic_DNA"/>
</dbReference>
<evidence type="ECO:0000313" key="2">
    <source>
        <dbReference type="Proteomes" id="UP000824120"/>
    </source>
</evidence>
<dbReference type="Gene3D" id="2.60.110.10">
    <property type="entry name" value="Thaumatin"/>
    <property type="match status" value="1"/>
</dbReference>
<dbReference type="PRINTS" id="PR00347">
    <property type="entry name" value="THAUMATIN"/>
</dbReference>
<dbReference type="PROSITE" id="PS51367">
    <property type="entry name" value="THAUMATIN_2"/>
    <property type="match status" value="1"/>
</dbReference>